<dbReference type="Proteomes" id="UP001430953">
    <property type="component" value="Unassembled WGS sequence"/>
</dbReference>
<dbReference type="EMBL" id="JADYXP020000022">
    <property type="protein sequence ID" value="KAL0102817.1"/>
    <property type="molecule type" value="Genomic_DNA"/>
</dbReference>
<evidence type="ECO:0000313" key="1">
    <source>
        <dbReference type="EMBL" id="KAL0102817.1"/>
    </source>
</evidence>
<name>A0AAW2ELW4_9HYME</name>
<sequence>MFLREVITRSTNIPIYLFQSFNKKINIQVREFNLAFKNCRNALIDINLNFCSSPNDNVKISILKFNNFGVIDEVSDVETTTCPELISAMIKILRCTFSADMHNVR</sequence>
<gene>
    <name evidence="1" type="ORF">PUN28_018246</name>
</gene>
<evidence type="ECO:0000313" key="2">
    <source>
        <dbReference type="Proteomes" id="UP001430953"/>
    </source>
</evidence>
<protein>
    <submittedName>
        <fullName evidence="1">Uncharacterized protein</fullName>
    </submittedName>
</protein>
<keyword evidence="2" id="KW-1185">Reference proteome</keyword>
<accession>A0AAW2ELW4</accession>
<organism evidence="1 2">
    <name type="scientific">Cardiocondyla obscurior</name>
    <dbReference type="NCBI Taxonomy" id="286306"/>
    <lineage>
        <taxon>Eukaryota</taxon>
        <taxon>Metazoa</taxon>
        <taxon>Ecdysozoa</taxon>
        <taxon>Arthropoda</taxon>
        <taxon>Hexapoda</taxon>
        <taxon>Insecta</taxon>
        <taxon>Pterygota</taxon>
        <taxon>Neoptera</taxon>
        <taxon>Endopterygota</taxon>
        <taxon>Hymenoptera</taxon>
        <taxon>Apocrita</taxon>
        <taxon>Aculeata</taxon>
        <taxon>Formicoidea</taxon>
        <taxon>Formicidae</taxon>
        <taxon>Myrmicinae</taxon>
        <taxon>Cardiocondyla</taxon>
    </lineage>
</organism>
<proteinExistence type="predicted"/>
<dbReference type="AlphaFoldDB" id="A0AAW2ELW4"/>
<reference evidence="1 2" key="1">
    <citation type="submission" date="2023-03" db="EMBL/GenBank/DDBJ databases">
        <title>High recombination rates correlate with genetic variation in Cardiocondyla obscurior ants.</title>
        <authorList>
            <person name="Errbii M."/>
        </authorList>
    </citation>
    <scope>NUCLEOTIDE SEQUENCE [LARGE SCALE GENOMIC DNA]</scope>
    <source>
        <strain evidence="1">Alpha-2009</strain>
        <tissue evidence="1">Whole body</tissue>
    </source>
</reference>
<comment type="caution">
    <text evidence="1">The sequence shown here is derived from an EMBL/GenBank/DDBJ whole genome shotgun (WGS) entry which is preliminary data.</text>
</comment>